<keyword evidence="4" id="KW-0732">Signal</keyword>
<comment type="function">
    <text evidence="2">Destroys radicals which are normally produced within the cells and which are toxic to biological systems. May play a role in favoring mycobacterial survival in phagocytes.</text>
</comment>
<keyword evidence="7" id="KW-1185">Reference proteome</keyword>
<dbReference type="InterPro" id="IPR018152">
    <property type="entry name" value="SOD_Cu/Zn_BS"/>
</dbReference>
<feature type="chain" id="PRO_5045057368" description="Superoxide dismutase [Cu-Zn]" evidence="4">
    <location>
        <begin position="20"/>
        <end position="195"/>
    </location>
</feature>
<dbReference type="EMBL" id="JAWDIQ010000002">
    <property type="protein sequence ID" value="MDY0409582.1"/>
    <property type="molecule type" value="Genomic_DNA"/>
</dbReference>
<dbReference type="PANTHER" id="PTHR10003">
    <property type="entry name" value="SUPEROXIDE DISMUTASE CU-ZN -RELATED"/>
    <property type="match status" value="1"/>
</dbReference>
<dbReference type="Pfam" id="PF00080">
    <property type="entry name" value="Sod_Cu"/>
    <property type="match status" value="1"/>
</dbReference>
<feature type="signal peptide" evidence="4">
    <location>
        <begin position="1"/>
        <end position="19"/>
    </location>
</feature>
<comment type="cofactor">
    <cofactor evidence="3">
        <name>Cu cation</name>
        <dbReference type="ChEBI" id="CHEBI:23378"/>
    </cofactor>
    <text evidence="3">Binds 1 copper ion per subunit.</text>
</comment>
<feature type="domain" description="Superoxide dismutase copper/zinc binding" evidence="5">
    <location>
        <begin position="62"/>
        <end position="193"/>
    </location>
</feature>
<sequence length="195" mass="20965">MKRSYTIFIFAMFILIVGACSNSNGTEKDQNEGTAVETTVANEETPLTAHATMINTQGEKVGTAKLEQVDDGVMIFIEASGLTPGLHGFHVHEKGKCDPPDFESAGGHFNPTNKEHGFDNPKGPHAGDLPNIEADEEGYVRAEVLANMVTLEKGKKNSLFKKGGTTLMIHSQLDDYKSQPAGNSGDRVSCGVIEK</sequence>
<name>A0ABU5CT69_9BACI</name>
<evidence type="ECO:0000256" key="1">
    <source>
        <dbReference type="ARBA" id="ARBA00010457"/>
    </source>
</evidence>
<dbReference type="InterPro" id="IPR024134">
    <property type="entry name" value="SOD_Cu/Zn_/chaperone"/>
</dbReference>
<evidence type="ECO:0000313" key="7">
    <source>
        <dbReference type="Proteomes" id="UP001275315"/>
    </source>
</evidence>
<keyword evidence="3" id="KW-0479">Metal-binding</keyword>
<evidence type="ECO:0000256" key="4">
    <source>
        <dbReference type="SAM" id="SignalP"/>
    </source>
</evidence>
<dbReference type="EC" id="1.15.1.1" evidence="3"/>
<keyword evidence="3" id="KW-0186">Copper</keyword>
<accession>A0ABU5CT69</accession>
<protein>
    <recommendedName>
        <fullName evidence="3">Superoxide dismutase [Cu-Zn]</fullName>
        <ecNumber evidence="3">1.15.1.1</ecNumber>
    </recommendedName>
</protein>
<dbReference type="PROSITE" id="PS51257">
    <property type="entry name" value="PROKAR_LIPOPROTEIN"/>
    <property type="match status" value="1"/>
</dbReference>
<gene>
    <name evidence="6" type="ORF">RWD45_14670</name>
</gene>
<comment type="caution">
    <text evidence="6">The sequence shown here is derived from an EMBL/GenBank/DDBJ whole genome shotgun (WGS) entry which is preliminary data.</text>
</comment>
<dbReference type="InterPro" id="IPR036423">
    <property type="entry name" value="SOD-like_Cu/Zn_dom_sf"/>
</dbReference>
<dbReference type="RefSeq" id="WP_320380376.1">
    <property type="nucleotide sequence ID" value="NZ_JAWDIQ010000002.1"/>
</dbReference>
<proteinExistence type="inferred from homology"/>
<evidence type="ECO:0000313" key="6">
    <source>
        <dbReference type="EMBL" id="MDY0409582.1"/>
    </source>
</evidence>
<evidence type="ECO:0000259" key="5">
    <source>
        <dbReference type="Pfam" id="PF00080"/>
    </source>
</evidence>
<organism evidence="6 7">
    <name type="scientific">Paracerasibacillus soli</name>
    <dbReference type="NCBI Taxonomy" id="480284"/>
    <lineage>
        <taxon>Bacteria</taxon>
        <taxon>Bacillati</taxon>
        <taxon>Bacillota</taxon>
        <taxon>Bacilli</taxon>
        <taxon>Bacillales</taxon>
        <taxon>Bacillaceae</taxon>
        <taxon>Paracerasibacillus</taxon>
    </lineage>
</organism>
<keyword evidence="3" id="KW-0560">Oxidoreductase</keyword>
<evidence type="ECO:0000256" key="2">
    <source>
        <dbReference type="ARBA" id="ARBA00024900"/>
    </source>
</evidence>
<dbReference type="Gene3D" id="2.60.40.200">
    <property type="entry name" value="Superoxide dismutase, copper/zinc binding domain"/>
    <property type="match status" value="1"/>
</dbReference>
<comment type="cofactor">
    <cofactor evidence="3">
        <name>Zn(2+)</name>
        <dbReference type="ChEBI" id="CHEBI:29105"/>
    </cofactor>
    <text evidence="3">Binds 1 zinc ion per subunit.</text>
</comment>
<dbReference type="Proteomes" id="UP001275315">
    <property type="component" value="Unassembled WGS sequence"/>
</dbReference>
<evidence type="ECO:0000256" key="3">
    <source>
        <dbReference type="RuleBase" id="RU000393"/>
    </source>
</evidence>
<dbReference type="PROSITE" id="PS00332">
    <property type="entry name" value="SOD_CU_ZN_2"/>
    <property type="match status" value="1"/>
</dbReference>
<keyword evidence="3" id="KW-0862">Zinc</keyword>
<comment type="similarity">
    <text evidence="1 3">Belongs to the Cu-Zn superoxide dismutase family.</text>
</comment>
<dbReference type="CDD" id="cd00305">
    <property type="entry name" value="Cu-Zn_Superoxide_Dismutase"/>
    <property type="match status" value="1"/>
</dbReference>
<reference evidence="6 7" key="1">
    <citation type="submission" date="2023-10" db="EMBL/GenBank/DDBJ databases">
        <title>Virgibacillus soli CC-YMP-6 genome.</title>
        <authorList>
            <person name="Miliotis G."/>
            <person name="Sengupta P."/>
            <person name="Hameed A."/>
            <person name="Chuvochina M."/>
            <person name="Mcdonagh F."/>
            <person name="Simpson A.C."/>
            <person name="Singh N.K."/>
            <person name="Rekha P.D."/>
            <person name="Raman K."/>
            <person name="Hugenholtz P."/>
            <person name="Venkateswaran K."/>
        </authorList>
    </citation>
    <scope>NUCLEOTIDE SEQUENCE [LARGE SCALE GENOMIC DNA]</scope>
    <source>
        <strain evidence="6 7">CC-YMP-6</strain>
    </source>
</reference>
<dbReference type="InterPro" id="IPR001424">
    <property type="entry name" value="SOD_Cu_Zn_dom"/>
</dbReference>
<dbReference type="SUPFAM" id="SSF49329">
    <property type="entry name" value="Cu,Zn superoxide dismutase-like"/>
    <property type="match status" value="1"/>
</dbReference>
<comment type="catalytic activity">
    <reaction evidence="3">
        <text>2 superoxide + 2 H(+) = H2O2 + O2</text>
        <dbReference type="Rhea" id="RHEA:20696"/>
        <dbReference type="ChEBI" id="CHEBI:15378"/>
        <dbReference type="ChEBI" id="CHEBI:15379"/>
        <dbReference type="ChEBI" id="CHEBI:16240"/>
        <dbReference type="ChEBI" id="CHEBI:18421"/>
        <dbReference type="EC" id="1.15.1.1"/>
    </reaction>
</comment>